<name>A0A1M5IFY3_9FLAO</name>
<dbReference type="OrthoDB" id="1371022at2"/>
<dbReference type="AlphaFoldDB" id="A0A1M5IFY3"/>
<reference evidence="3" key="1">
    <citation type="submission" date="2016-11" db="EMBL/GenBank/DDBJ databases">
        <authorList>
            <person name="Varghese N."/>
            <person name="Submissions S."/>
        </authorList>
    </citation>
    <scope>NUCLEOTIDE SEQUENCE [LARGE SCALE GENOMIC DNA]</scope>
    <source>
        <strain evidence="3">DSM 17963</strain>
    </source>
</reference>
<evidence type="ECO:0000313" key="2">
    <source>
        <dbReference type="EMBL" id="SHG27135.1"/>
    </source>
</evidence>
<dbReference type="STRING" id="370979.SAMN05443663_102385"/>
<keyword evidence="1" id="KW-0472">Membrane</keyword>
<sequence length="157" mass="18686">MKSNLNLLEFRSRLKESIQIGSPKLKLGPFAVFTIFDGKSKPFYGLFDDKDFRLTINYRVTPTSFIVKGKYKVVNNILHVNYEIEPHPKFILVWVKYFPIFCFILMNSLLISSKNAPQEAFIVVNVFLVFMIFYSRWDIKRKRKNIEQKFIEIFEIE</sequence>
<dbReference type="EMBL" id="FQWC01000002">
    <property type="protein sequence ID" value="SHG27135.1"/>
    <property type="molecule type" value="Genomic_DNA"/>
</dbReference>
<evidence type="ECO:0000256" key="1">
    <source>
        <dbReference type="SAM" id="Phobius"/>
    </source>
</evidence>
<gene>
    <name evidence="2" type="ORF">SAMN05443663_102385</name>
</gene>
<accession>A0A1M5IFY3</accession>
<dbReference type="RefSeq" id="WP_073414328.1">
    <property type="nucleotide sequence ID" value="NZ_FQWC01000002.1"/>
</dbReference>
<proteinExistence type="predicted"/>
<evidence type="ECO:0000313" key="3">
    <source>
        <dbReference type="Proteomes" id="UP000184071"/>
    </source>
</evidence>
<protein>
    <submittedName>
        <fullName evidence="2">Uncharacterized protein</fullName>
    </submittedName>
</protein>
<feature type="transmembrane region" description="Helical" evidence="1">
    <location>
        <begin position="116"/>
        <end position="134"/>
    </location>
</feature>
<keyword evidence="1" id="KW-0812">Transmembrane</keyword>
<keyword evidence="1" id="KW-1133">Transmembrane helix</keyword>
<keyword evidence="3" id="KW-1185">Reference proteome</keyword>
<organism evidence="2 3">
    <name type="scientific">Flavobacterium defluvii</name>
    <dbReference type="NCBI Taxonomy" id="370979"/>
    <lineage>
        <taxon>Bacteria</taxon>
        <taxon>Pseudomonadati</taxon>
        <taxon>Bacteroidota</taxon>
        <taxon>Flavobacteriia</taxon>
        <taxon>Flavobacteriales</taxon>
        <taxon>Flavobacteriaceae</taxon>
        <taxon>Flavobacterium</taxon>
    </lineage>
</organism>
<feature type="transmembrane region" description="Helical" evidence="1">
    <location>
        <begin position="90"/>
        <end position="110"/>
    </location>
</feature>
<dbReference type="Proteomes" id="UP000184071">
    <property type="component" value="Unassembled WGS sequence"/>
</dbReference>